<evidence type="ECO:0000313" key="2">
    <source>
        <dbReference type="EMBL" id="CBY15284.1"/>
    </source>
</evidence>
<keyword evidence="3" id="KW-1185">Reference proteome</keyword>
<organism evidence="2 3">
    <name type="scientific">Oikopleura dioica</name>
    <name type="common">Tunicate</name>
    <dbReference type="NCBI Taxonomy" id="34765"/>
    <lineage>
        <taxon>Eukaryota</taxon>
        <taxon>Metazoa</taxon>
        <taxon>Chordata</taxon>
        <taxon>Tunicata</taxon>
        <taxon>Appendicularia</taxon>
        <taxon>Copelata</taxon>
        <taxon>Oikopleuridae</taxon>
        <taxon>Oikopleura</taxon>
    </lineage>
</organism>
<accession>E4Y072</accession>
<protein>
    <recommendedName>
        <fullName evidence="4">Major facilitator superfamily (MFS) profile domain-containing protein</fullName>
    </recommendedName>
</protein>
<evidence type="ECO:0000256" key="1">
    <source>
        <dbReference type="SAM" id="Phobius"/>
    </source>
</evidence>
<gene>
    <name evidence="2" type="ORF">GSOID_T00012183001</name>
</gene>
<name>E4Y072_OIKDI</name>
<reference evidence="2 3" key="1">
    <citation type="journal article" date="2010" name="Science">
        <title>Plasticity of animal genome architecture unmasked by rapid evolution of a pelagic tunicate.</title>
        <authorList>
            <person name="Denoeud F."/>
            <person name="Henriet S."/>
            <person name="Mungpakdee S."/>
            <person name="Aury J.M."/>
            <person name="Da Silva C."/>
            <person name="Brinkmann H."/>
            <person name="Mikhaleva J."/>
            <person name="Olsen L.C."/>
            <person name="Jubin C."/>
            <person name="Canestro C."/>
            <person name="Bouquet J.M."/>
            <person name="Danks G."/>
            <person name="Poulain J."/>
            <person name="Campsteijn C."/>
            <person name="Adamski M."/>
            <person name="Cross I."/>
            <person name="Yadetie F."/>
            <person name="Muffato M."/>
            <person name="Louis A."/>
            <person name="Butcher S."/>
            <person name="Tsagkogeorga G."/>
            <person name="Konrad A."/>
            <person name="Singh S."/>
            <person name="Jensen M.F."/>
            <person name="Cong E.H."/>
            <person name="Eikeseth-Otteraa H."/>
            <person name="Noel B."/>
            <person name="Anthouard V."/>
            <person name="Porcel B.M."/>
            <person name="Kachouri-Lafond R."/>
            <person name="Nishino A."/>
            <person name="Ugolini M."/>
            <person name="Chourrout P."/>
            <person name="Nishida H."/>
            <person name="Aasland R."/>
            <person name="Huzurbazar S."/>
            <person name="Westhof E."/>
            <person name="Delsuc F."/>
            <person name="Lehrach H."/>
            <person name="Reinhardt R."/>
            <person name="Weissenbach J."/>
            <person name="Roy S.W."/>
            <person name="Artiguenave F."/>
            <person name="Postlethwait J.H."/>
            <person name="Manak J.R."/>
            <person name="Thompson E.M."/>
            <person name="Jaillon O."/>
            <person name="Du Pasquier L."/>
            <person name="Boudinot P."/>
            <person name="Liberles D.A."/>
            <person name="Volff J.N."/>
            <person name="Philippe H."/>
            <person name="Lenhard B."/>
            <person name="Roest Crollius H."/>
            <person name="Wincker P."/>
            <person name="Chourrout D."/>
        </authorList>
    </citation>
    <scope>NUCLEOTIDE SEQUENCE [LARGE SCALE GENOMIC DNA]</scope>
</reference>
<evidence type="ECO:0008006" key="4">
    <source>
        <dbReference type="Google" id="ProtNLM"/>
    </source>
</evidence>
<keyword evidence="1" id="KW-1133">Transmembrane helix</keyword>
<keyword evidence="1" id="KW-0812">Transmembrane</keyword>
<dbReference type="AlphaFoldDB" id="E4Y072"/>
<dbReference type="SUPFAM" id="SSF103473">
    <property type="entry name" value="MFS general substrate transporter"/>
    <property type="match status" value="1"/>
</dbReference>
<sequence>MDGSDQQIIQECQEDENTVYKQYDEFLWELEAEVERENEEELKPRNPRETKKTKEEEIIEAIEAIQCVNIQSNVLDFGAEYAGRINSISNTFSNSAGFAAPQLAGAILETFGNTRKGWGYTFALTTAICISSAIFGVCTIVFENIFESKNENNEDKKPLK</sequence>
<evidence type="ECO:0000313" key="3">
    <source>
        <dbReference type="Proteomes" id="UP000001307"/>
    </source>
</evidence>
<keyword evidence="1" id="KW-0472">Membrane</keyword>
<proteinExistence type="predicted"/>
<dbReference type="InParanoid" id="E4Y072"/>
<dbReference type="Gene3D" id="1.20.1250.20">
    <property type="entry name" value="MFS general substrate transporter like domains"/>
    <property type="match status" value="1"/>
</dbReference>
<dbReference type="EMBL" id="FN653466">
    <property type="protein sequence ID" value="CBY15284.1"/>
    <property type="molecule type" value="Genomic_DNA"/>
</dbReference>
<dbReference type="Proteomes" id="UP000001307">
    <property type="component" value="Unassembled WGS sequence"/>
</dbReference>
<feature type="transmembrane region" description="Helical" evidence="1">
    <location>
        <begin position="118"/>
        <end position="142"/>
    </location>
</feature>
<dbReference type="InterPro" id="IPR036259">
    <property type="entry name" value="MFS_trans_sf"/>
</dbReference>